<dbReference type="OrthoDB" id="191894at2"/>
<feature type="region of interest" description="Disordered" evidence="1">
    <location>
        <begin position="101"/>
        <end position="175"/>
    </location>
</feature>
<name>A0A3D8GR02_9BACI</name>
<evidence type="ECO:0008006" key="4">
    <source>
        <dbReference type="Google" id="ProtNLM"/>
    </source>
</evidence>
<gene>
    <name evidence="2" type="ORF">DRW41_09135</name>
</gene>
<evidence type="ECO:0000313" key="2">
    <source>
        <dbReference type="EMBL" id="RDU36858.1"/>
    </source>
</evidence>
<comment type="caution">
    <text evidence="2">The sequence shown here is derived from an EMBL/GenBank/DDBJ whole genome shotgun (WGS) entry which is preliminary data.</text>
</comment>
<protein>
    <recommendedName>
        <fullName evidence="4">Polyhydroxyalkanoate synthesis regulator</fullName>
    </recommendedName>
</protein>
<keyword evidence="3" id="KW-1185">Reference proteome</keyword>
<sequence length="175" mass="18344">MSDLFSRGILLGLGAAIAGKEKLEETIMKMAEQGTMSKNEAESLFNDLVRKGAQKSESWNQDIRNSIKTQLKELGFVTKDEFDTLQAQIVLLQKELAEIRSKDSGHSGTTTAKADAGSGLSSAGSGIGGALPGSGIQGIPEGVPLTGDEEQTGFTGSLNDTDSPKTSSDTGRVHD</sequence>
<dbReference type="AlphaFoldDB" id="A0A3D8GR02"/>
<dbReference type="NCBIfam" id="NF047773">
    <property type="entry name" value="phas_rel_Lepto"/>
    <property type="match status" value="1"/>
</dbReference>
<proteinExistence type="predicted"/>
<organism evidence="2 3">
    <name type="scientific">Neobacillus piezotolerans</name>
    <dbReference type="NCBI Taxonomy" id="2259171"/>
    <lineage>
        <taxon>Bacteria</taxon>
        <taxon>Bacillati</taxon>
        <taxon>Bacillota</taxon>
        <taxon>Bacilli</taxon>
        <taxon>Bacillales</taxon>
        <taxon>Bacillaceae</taxon>
        <taxon>Neobacillus</taxon>
    </lineage>
</organism>
<dbReference type="EMBL" id="QNQT01000003">
    <property type="protein sequence ID" value="RDU36858.1"/>
    <property type="molecule type" value="Genomic_DNA"/>
</dbReference>
<feature type="compositionally biased region" description="Gly residues" evidence="1">
    <location>
        <begin position="125"/>
        <end position="136"/>
    </location>
</feature>
<evidence type="ECO:0000256" key="1">
    <source>
        <dbReference type="SAM" id="MobiDB-lite"/>
    </source>
</evidence>
<feature type="compositionally biased region" description="Polar residues" evidence="1">
    <location>
        <begin position="152"/>
        <end position="175"/>
    </location>
</feature>
<reference evidence="2 3" key="1">
    <citation type="submission" date="2018-07" db="EMBL/GenBank/DDBJ databases">
        <title>Bacillus sp. YLB-04 draft genome sequence.</title>
        <authorList>
            <person name="Yu L."/>
            <person name="Tang X."/>
        </authorList>
    </citation>
    <scope>NUCLEOTIDE SEQUENCE [LARGE SCALE GENOMIC DNA]</scope>
    <source>
        <strain evidence="2 3">YLB-04</strain>
    </source>
</reference>
<evidence type="ECO:0000313" key="3">
    <source>
        <dbReference type="Proteomes" id="UP000257144"/>
    </source>
</evidence>
<dbReference type="RefSeq" id="WP_115451687.1">
    <property type="nucleotide sequence ID" value="NZ_QNQT01000003.1"/>
</dbReference>
<accession>A0A3D8GR02</accession>
<dbReference type="Proteomes" id="UP000257144">
    <property type="component" value="Unassembled WGS sequence"/>
</dbReference>